<evidence type="ECO:0000256" key="6">
    <source>
        <dbReference type="ARBA" id="ARBA00022989"/>
    </source>
</evidence>
<keyword evidence="3" id="KW-1003">Cell membrane</keyword>
<protein>
    <recommendedName>
        <fullName evidence="10">SecDF P1 head subdomain domain-containing protein</fullName>
    </recommendedName>
</protein>
<dbReference type="Proteomes" id="UP000053766">
    <property type="component" value="Unassembled WGS sequence"/>
</dbReference>
<sequence>MQDVDHETTVMFKDSLGNSYPVFCKTEIGGDSLVNTSFRFGSLGKPTIHFKFDSIAILTVPIIREPILNGEGEISGNFVEKQASELAILLKSGALPAPLKIIEERNIGPSLGEESIKAGKIAAMISIVAATLTLPEIAGIVLTLGMSVDANILIFESIREEIKSGKRTVRAIEEGFENAIKTIRDSNLTTLIAEGIMFTIGGGAIRGFSVVLSVGILCSMFSAIIVTKLLTELYVDAKNNIFVGLLKLISLPLVFLSIISTISLLKDLIEIKTLLERTLFYTLLTTIIAAFVALFFYLFMDPVRRSFISSTIESELQLATLECQWDAILWQLVSMGVPLHVMGLILPIYTIIDICEIAINVWSDVCITQIISKECKNET</sequence>
<evidence type="ECO:0000256" key="1">
    <source>
        <dbReference type="ARBA" id="ARBA00004141"/>
    </source>
</evidence>
<dbReference type="GO" id="GO:0015293">
    <property type="term" value="F:symporter activity"/>
    <property type="evidence" value="ECO:0007669"/>
    <property type="project" value="InterPro"/>
</dbReference>
<dbReference type="PANTHER" id="PTHR30081:SF1">
    <property type="entry name" value="PROTEIN TRANSLOCASE SUBUNIT SECD"/>
    <property type="match status" value="1"/>
</dbReference>
<evidence type="ECO:0000256" key="9">
    <source>
        <dbReference type="SAM" id="Phobius"/>
    </source>
</evidence>
<evidence type="ECO:0000256" key="8">
    <source>
        <dbReference type="ARBA" id="ARBA00023136"/>
    </source>
</evidence>
<evidence type="ECO:0000256" key="7">
    <source>
        <dbReference type="ARBA" id="ARBA00023010"/>
    </source>
</evidence>
<dbReference type="InterPro" id="IPR022813">
    <property type="entry name" value="SecD/SecF_arch_bac"/>
</dbReference>
<dbReference type="Pfam" id="PF22599">
    <property type="entry name" value="SecDF_P1_head"/>
    <property type="match status" value="1"/>
</dbReference>
<proteinExistence type="predicted"/>
<keyword evidence="4 9" id="KW-0812">Transmembrane</keyword>
<dbReference type="EMBL" id="KN716872">
    <property type="protein sequence ID" value="KJH41241.1"/>
    <property type="molecule type" value="Genomic_DNA"/>
</dbReference>
<dbReference type="SUPFAM" id="SSF82866">
    <property type="entry name" value="Multidrug efflux transporter AcrB transmembrane domain"/>
    <property type="match status" value="1"/>
</dbReference>
<evidence type="ECO:0000256" key="4">
    <source>
        <dbReference type="ARBA" id="ARBA00022692"/>
    </source>
</evidence>
<keyword evidence="5" id="KW-0653">Protein transport</keyword>
<dbReference type="Pfam" id="PF00375">
    <property type="entry name" value="SDF"/>
    <property type="match status" value="1"/>
</dbReference>
<dbReference type="InterPro" id="IPR001991">
    <property type="entry name" value="Na-dicarboxylate_symporter"/>
</dbReference>
<dbReference type="PANTHER" id="PTHR30081">
    <property type="entry name" value="PROTEIN-EXPORT MEMBRANE PROTEIN SEC"/>
    <property type="match status" value="1"/>
</dbReference>
<dbReference type="InterPro" id="IPR054384">
    <property type="entry name" value="SecDF_P1_head"/>
</dbReference>
<comment type="subcellular location">
    <subcellularLocation>
        <location evidence="1">Membrane</location>
        <topology evidence="1">Multi-pass membrane protein</topology>
    </subcellularLocation>
</comment>
<dbReference type="Gene3D" id="3.30.1360.200">
    <property type="match status" value="1"/>
</dbReference>
<keyword evidence="2" id="KW-0813">Transport</keyword>
<dbReference type="InterPro" id="IPR036458">
    <property type="entry name" value="Na:dicarbo_symporter_sf"/>
</dbReference>
<evidence type="ECO:0000256" key="2">
    <source>
        <dbReference type="ARBA" id="ARBA00022448"/>
    </source>
</evidence>
<feature type="domain" description="SecDF P1 head subdomain" evidence="10">
    <location>
        <begin position="57"/>
        <end position="97"/>
    </location>
</feature>
<evidence type="ECO:0000259" key="10">
    <source>
        <dbReference type="Pfam" id="PF22599"/>
    </source>
</evidence>
<keyword evidence="7" id="KW-0811">Translocation</keyword>
<keyword evidence="8 9" id="KW-0472">Membrane</keyword>
<feature type="transmembrane region" description="Helical" evidence="9">
    <location>
        <begin position="207"/>
        <end position="229"/>
    </location>
</feature>
<reference evidence="11 12" key="1">
    <citation type="submission" date="2013-11" db="EMBL/GenBank/DDBJ databases">
        <title>Draft genome of the bovine lungworm Dictyocaulus viviparus.</title>
        <authorList>
            <person name="Mitreva M."/>
        </authorList>
    </citation>
    <scope>NUCLEOTIDE SEQUENCE [LARGE SCALE GENOMIC DNA]</scope>
    <source>
        <strain evidence="11 12">HannoverDv2000</strain>
    </source>
</reference>
<dbReference type="AlphaFoldDB" id="A0A0D8XFV9"/>
<name>A0A0D8XFV9_DICVI</name>
<feature type="transmembrane region" description="Helical" evidence="9">
    <location>
        <begin position="278"/>
        <end position="300"/>
    </location>
</feature>
<dbReference type="SUPFAM" id="SSF118215">
    <property type="entry name" value="Proton glutamate symport protein"/>
    <property type="match status" value="2"/>
</dbReference>
<dbReference type="GO" id="GO:0005886">
    <property type="term" value="C:plasma membrane"/>
    <property type="evidence" value="ECO:0007669"/>
    <property type="project" value="UniProtKB-SubCell"/>
</dbReference>
<dbReference type="PRINTS" id="PR00173">
    <property type="entry name" value="EDTRNSPORT"/>
</dbReference>
<evidence type="ECO:0000256" key="5">
    <source>
        <dbReference type="ARBA" id="ARBA00022927"/>
    </source>
</evidence>
<evidence type="ECO:0000313" key="12">
    <source>
        <dbReference type="Proteomes" id="UP000053766"/>
    </source>
</evidence>
<dbReference type="OrthoDB" id="6415805at2759"/>
<evidence type="ECO:0000313" key="11">
    <source>
        <dbReference type="EMBL" id="KJH41241.1"/>
    </source>
</evidence>
<reference evidence="12" key="2">
    <citation type="journal article" date="2016" name="Sci. Rep.">
        <title>Dictyocaulus viviparus genome, variome and transcriptome elucidate lungworm biology and support future intervention.</title>
        <authorList>
            <person name="McNulty S.N."/>
            <person name="Strube C."/>
            <person name="Rosa B.A."/>
            <person name="Martin J.C."/>
            <person name="Tyagi R."/>
            <person name="Choi Y.J."/>
            <person name="Wang Q."/>
            <person name="Hallsworth Pepin K."/>
            <person name="Zhang X."/>
            <person name="Ozersky P."/>
            <person name="Wilson R.K."/>
            <person name="Sternberg P.W."/>
            <person name="Gasser R.B."/>
            <person name="Mitreva M."/>
        </authorList>
    </citation>
    <scope>NUCLEOTIDE SEQUENCE [LARGE SCALE GENOMIC DNA]</scope>
    <source>
        <strain evidence="12">HannoverDv2000</strain>
    </source>
</reference>
<accession>A0A0D8XFV9</accession>
<evidence type="ECO:0000256" key="3">
    <source>
        <dbReference type="ARBA" id="ARBA00022475"/>
    </source>
</evidence>
<dbReference type="GO" id="GO:0015031">
    <property type="term" value="P:protein transport"/>
    <property type="evidence" value="ECO:0007669"/>
    <property type="project" value="UniProtKB-KW"/>
</dbReference>
<feature type="transmembrane region" description="Helical" evidence="9">
    <location>
        <begin position="241"/>
        <end position="266"/>
    </location>
</feature>
<organism evidence="11 12">
    <name type="scientific">Dictyocaulus viviparus</name>
    <name type="common">Bovine lungworm</name>
    <dbReference type="NCBI Taxonomy" id="29172"/>
    <lineage>
        <taxon>Eukaryota</taxon>
        <taxon>Metazoa</taxon>
        <taxon>Ecdysozoa</taxon>
        <taxon>Nematoda</taxon>
        <taxon>Chromadorea</taxon>
        <taxon>Rhabditida</taxon>
        <taxon>Rhabditina</taxon>
        <taxon>Rhabditomorpha</taxon>
        <taxon>Strongyloidea</taxon>
        <taxon>Metastrongylidae</taxon>
        <taxon>Dictyocaulus</taxon>
    </lineage>
</organism>
<dbReference type="Gene3D" id="1.20.1640.10">
    <property type="entry name" value="Multidrug efflux transporter AcrB transmembrane domain"/>
    <property type="match status" value="1"/>
</dbReference>
<gene>
    <name evidence="11" type="ORF">DICVIV_12787</name>
</gene>
<keyword evidence="12" id="KW-1185">Reference proteome</keyword>
<keyword evidence="6 9" id="KW-1133">Transmembrane helix</keyword>